<evidence type="ECO:0000256" key="1">
    <source>
        <dbReference type="SAM" id="MobiDB-lite"/>
    </source>
</evidence>
<gene>
    <name evidence="3" type="ORF">PV09_00540</name>
</gene>
<sequence>MDSYSNSGSSPRSFPDDVDAPTKRISTPAGMRLSVIMQNTVDQKSRPRRPSKTGTLKSGTVSKGSTLVGDPRESKEERMSGPMGYSYDIFSEKAQLPPPSLLMRLKSSRLMQRKGGWKRVLLVCGVLLICIIAIAVGTAIGLKQSNKSSTNSQSSDATPASAGAASQSGTATATGALATNTQVPSGFPAGTYSFTTFLDTVNTDCTSDPATWSCYPYTIYNNDHVKALSTFNWVIKEASSKASYEISSLQNPFDINFQNAAMNILDKGTDNERYQFQIQMDKSVVPSTSITNDGSSATCFYNSTTMTGYLYTKRAKDYPTSEETVNSTYPAWPFSVRVEQTAAGGEGVPNCYKTVDGSLGAQVGNFTAENATTLCSCLYRNYLTPEP</sequence>
<feature type="region of interest" description="Disordered" evidence="1">
    <location>
        <begin position="1"/>
        <end position="81"/>
    </location>
</feature>
<keyword evidence="2" id="KW-1133">Transmembrane helix</keyword>
<dbReference type="GeneID" id="27308513"/>
<feature type="transmembrane region" description="Helical" evidence="2">
    <location>
        <begin position="120"/>
        <end position="142"/>
    </location>
</feature>
<dbReference type="EMBL" id="KN847530">
    <property type="protein sequence ID" value="KIW08576.1"/>
    <property type="molecule type" value="Genomic_DNA"/>
</dbReference>
<dbReference type="AlphaFoldDB" id="A0A0D1Y0K1"/>
<feature type="region of interest" description="Disordered" evidence="1">
    <location>
        <begin position="145"/>
        <end position="166"/>
    </location>
</feature>
<dbReference type="OrthoDB" id="5296155at2759"/>
<evidence type="ECO:0000313" key="4">
    <source>
        <dbReference type="Proteomes" id="UP000053259"/>
    </source>
</evidence>
<dbReference type="Proteomes" id="UP000053259">
    <property type="component" value="Unassembled WGS sequence"/>
</dbReference>
<dbReference type="RefSeq" id="XP_016218445.1">
    <property type="nucleotide sequence ID" value="XM_016353292.1"/>
</dbReference>
<evidence type="ECO:0000256" key="2">
    <source>
        <dbReference type="SAM" id="Phobius"/>
    </source>
</evidence>
<organism evidence="3 4">
    <name type="scientific">Verruconis gallopava</name>
    <dbReference type="NCBI Taxonomy" id="253628"/>
    <lineage>
        <taxon>Eukaryota</taxon>
        <taxon>Fungi</taxon>
        <taxon>Dikarya</taxon>
        <taxon>Ascomycota</taxon>
        <taxon>Pezizomycotina</taxon>
        <taxon>Dothideomycetes</taxon>
        <taxon>Pleosporomycetidae</taxon>
        <taxon>Venturiales</taxon>
        <taxon>Sympoventuriaceae</taxon>
        <taxon>Verruconis</taxon>
    </lineage>
</organism>
<evidence type="ECO:0000313" key="3">
    <source>
        <dbReference type="EMBL" id="KIW08576.1"/>
    </source>
</evidence>
<feature type="compositionally biased region" description="Polar residues" evidence="1">
    <location>
        <begin position="52"/>
        <end position="65"/>
    </location>
</feature>
<dbReference type="HOGENOM" id="CLU_050915_2_0_1"/>
<reference evidence="3 4" key="1">
    <citation type="submission" date="2015-01" db="EMBL/GenBank/DDBJ databases">
        <title>The Genome Sequence of Ochroconis gallopava CBS43764.</title>
        <authorList>
            <consortium name="The Broad Institute Genomics Platform"/>
            <person name="Cuomo C."/>
            <person name="de Hoog S."/>
            <person name="Gorbushina A."/>
            <person name="Stielow B."/>
            <person name="Teixiera M."/>
            <person name="Abouelleil A."/>
            <person name="Chapman S.B."/>
            <person name="Priest M."/>
            <person name="Young S.K."/>
            <person name="Wortman J."/>
            <person name="Nusbaum C."/>
            <person name="Birren B."/>
        </authorList>
    </citation>
    <scope>NUCLEOTIDE SEQUENCE [LARGE SCALE GENOMIC DNA]</scope>
    <source>
        <strain evidence="3 4">CBS 43764</strain>
    </source>
</reference>
<feature type="compositionally biased region" description="Basic and acidic residues" evidence="1">
    <location>
        <begin position="70"/>
        <end position="79"/>
    </location>
</feature>
<keyword evidence="2" id="KW-0812">Transmembrane</keyword>
<evidence type="ECO:0008006" key="5">
    <source>
        <dbReference type="Google" id="ProtNLM"/>
    </source>
</evidence>
<keyword evidence="4" id="KW-1185">Reference proteome</keyword>
<dbReference type="VEuPathDB" id="FungiDB:PV09_00540"/>
<feature type="compositionally biased region" description="Polar residues" evidence="1">
    <location>
        <begin position="1"/>
        <end position="12"/>
    </location>
</feature>
<keyword evidence="2" id="KW-0472">Membrane</keyword>
<dbReference type="InParanoid" id="A0A0D1Y0K1"/>
<accession>A0A0D1Y0K1</accession>
<proteinExistence type="predicted"/>
<name>A0A0D1Y0K1_9PEZI</name>
<protein>
    <recommendedName>
        <fullName evidence="5">Tat pathway signal sequence</fullName>
    </recommendedName>
</protein>
<dbReference type="STRING" id="253628.A0A0D1Y0K1"/>